<dbReference type="EMBL" id="CP062229">
    <property type="protein sequence ID" value="UVC14712.1"/>
    <property type="molecule type" value="Genomic_DNA"/>
</dbReference>
<evidence type="ECO:0000313" key="2">
    <source>
        <dbReference type="EMBL" id="UVC14712.1"/>
    </source>
</evidence>
<gene>
    <name evidence="2" type="ORF">IHQ72_29535</name>
</gene>
<dbReference type="RefSeq" id="WP_258119104.1">
    <property type="nucleotide sequence ID" value="NZ_CP062229.1"/>
</dbReference>
<evidence type="ECO:0000256" key="1">
    <source>
        <dbReference type="SAM" id="MobiDB-lite"/>
    </source>
</evidence>
<dbReference type="Proteomes" id="UP001058098">
    <property type="component" value="Chromosome"/>
</dbReference>
<organism evidence="2 3">
    <name type="scientific">Mesorhizobium onobrychidis</name>
    <dbReference type="NCBI Taxonomy" id="2775404"/>
    <lineage>
        <taxon>Bacteria</taxon>
        <taxon>Pseudomonadati</taxon>
        <taxon>Pseudomonadota</taxon>
        <taxon>Alphaproteobacteria</taxon>
        <taxon>Hyphomicrobiales</taxon>
        <taxon>Phyllobacteriaceae</taxon>
        <taxon>Mesorhizobium</taxon>
    </lineage>
</organism>
<evidence type="ECO:0000313" key="3">
    <source>
        <dbReference type="Proteomes" id="UP001058098"/>
    </source>
</evidence>
<keyword evidence="3" id="KW-1185">Reference proteome</keyword>
<name>A0ABY5QXB1_9HYPH</name>
<proteinExistence type="predicted"/>
<accession>A0ABY5QXB1</accession>
<feature type="region of interest" description="Disordered" evidence="1">
    <location>
        <begin position="111"/>
        <end position="154"/>
    </location>
</feature>
<reference evidence="2" key="1">
    <citation type="submission" date="2020-09" db="EMBL/GenBank/DDBJ databases">
        <title>Rhizobia associated with sainfoin plants.</title>
        <authorList>
            <person name="Asharfi S."/>
            <person name="Kuzmanovic N."/>
            <person name="Bunk B."/>
            <person name="Sproeer C."/>
            <person name="Becker M."/>
            <person name="Thuenen T."/>
        </authorList>
    </citation>
    <scope>NUCLEOTIDE SEQUENCE</scope>
    <source>
        <strain evidence="2">OM4</strain>
    </source>
</reference>
<feature type="compositionally biased region" description="Low complexity" evidence="1">
    <location>
        <begin position="113"/>
        <end position="123"/>
    </location>
</feature>
<sequence length="177" mass="18834">MSRKVQIVNMEAAESERDVVVTTHDGQTHTIRPGRTLDIETGDVIGVSHRGLNVEQEPEPIDEVSGLNSDLMGVVDPSADANDQQWTEEEVAAMKAAGPGALIINKIEPAVLDPDGQPAQDAAPPVPEEVRPVEDGEFQEPVEPGPENPVDPVEEPVTTAENMIGVAPEPTEPEAQA</sequence>
<protein>
    <submittedName>
        <fullName evidence="2">Uncharacterized protein</fullName>
    </submittedName>
</protein>